<name>A0ABN1NM21_9ACTN</name>
<reference evidence="5 6" key="1">
    <citation type="journal article" date="2019" name="Int. J. Syst. Evol. Microbiol.">
        <title>The Global Catalogue of Microorganisms (GCM) 10K type strain sequencing project: providing services to taxonomists for standard genome sequencing and annotation.</title>
        <authorList>
            <consortium name="The Broad Institute Genomics Platform"/>
            <consortium name="The Broad Institute Genome Sequencing Center for Infectious Disease"/>
            <person name="Wu L."/>
            <person name="Ma J."/>
        </authorList>
    </citation>
    <scope>NUCLEOTIDE SEQUENCE [LARGE SCALE GENOMIC DNA]</scope>
    <source>
        <strain evidence="5 6">JCM 11136</strain>
    </source>
</reference>
<dbReference type="NCBIfam" id="NF033788">
    <property type="entry name" value="HTH_metalloreg"/>
    <property type="match status" value="1"/>
</dbReference>
<accession>A0ABN1NM21</accession>
<dbReference type="RefSeq" id="WP_343947494.1">
    <property type="nucleotide sequence ID" value="NZ_BAAAHQ010000001.1"/>
</dbReference>
<evidence type="ECO:0000256" key="3">
    <source>
        <dbReference type="ARBA" id="ARBA00023163"/>
    </source>
</evidence>
<dbReference type="SUPFAM" id="SSF46785">
    <property type="entry name" value="Winged helix' DNA-binding domain"/>
    <property type="match status" value="1"/>
</dbReference>
<dbReference type="SMART" id="SM00418">
    <property type="entry name" value="HTH_ARSR"/>
    <property type="match status" value="1"/>
</dbReference>
<dbReference type="EMBL" id="BAAAHQ010000001">
    <property type="protein sequence ID" value="GAA0911227.1"/>
    <property type="molecule type" value="Genomic_DNA"/>
</dbReference>
<keyword evidence="1" id="KW-0805">Transcription regulation</keyword>
<evidence type="ECO:0000256" key="1">
    <source>
        <dbReference type="ARBA" id="ARBA00023015"/>
    </source>
</evidence>
<evidence type="ECO:0000313" key="5">
    <source>
        <dbReference type="EMBL" id="GAA0911227.1"/>
    </source>
</evidence>
<gene>
    <name evidence="5" type="ORF">GCM10009560_00080</name>
</gene>
<evidence type="ECO:0000259" key="4">
    <source>
        <dbReference type="PROSITE" id="PS50987"/>
    </source>
</evidence>
<dbReference type="InterPro" id="IPR036390">
    <property type="entry name" value="WH_DNA-bd_sf"/>
</dbReference>
<evidence type="ECO:0000313" key="6">
    <source>
        <dbReference type="Proteomes" id="UP001501578"/>
    </source>
</evidence>
<keyword evidence="6" id="KW-1185">Reference proteome</keyword>
<dbReference type="PANTHER" id="PTHR33154">
    <property type="entry name" value="TRANSCRIPTIONAL REGULATOR, ARSR FAMILY"/>
    <property type="match status" value="1"/>
</dbReference>
<dbReference type="PANTHER" id="PTHR33154:SF33">
    <property type="entry name" value="TRANSCRIPTIONAL REPRESSOR SDPR"/>
    <property type="match status" value="1"/>
</dbReference>
<comment type="caution">
    <text evidence="5">The sequence shown here is derived from an EMBL/GenBank/DDBJ whole genome shotgun (WGS) entry which is preliminary data.</text>
</comment>
<feature type="domain" description="HTH arsR-type" evidence="4">
    <location>
        <begin position="1"/>
        <end position="90"/>
    </location>
</feature>
<dbReference type="Proteomes" id="UP001501578">
    <property type="component" value="Unassembled WGS sequence"/>
</dbReference>
<keyword evidence="3" id="KW-0804">Transcription</keyword>
<protein>
    <submittedName>
        <fullName evidence="5">Metalloregulator ArsR/SmtB family transcription factor</fullName>
    </submittedName>
</protein>
<keyword evidence="2" id="KW-0238">DNA-binding</keyword>
<dbReference type="PRINTS" id="PR00778">
    <property type="entry name" value="HTHARSR"/>
</dbReference>
<evidence type="ECO:0000256" key="2">
    <source>
        <dbReference type="ARBA" id="ARBA00023125"/>
    </source>
</evidence>
<dbReference type="InterPro" id="IPR001845">
    <property type="entry name" value="HTH_ArsR_DNA-bd_dom"/>
</dbReference>
<dbReference type="CDD" id="cd00090">
    <property type="entry name" value="HTH_ARSR"/>
    <property type="match status" value="1"/>
</dbReference>
<dbReference type="InterPro" id="IPR051081">
    <property type="entry name" value="HTH_MetalResp_TranReg"/>
</dbReference>
<dbReference type="InterPro" id="IPR036388">
    <property type="entry name" value="WH-like_DNA-bd_sf"/>
</dbReference>
<dbReference type="Gene3D" id="1.10.10.10">
    <property type="entry name" value="Winged helix-like DNA-binding domain superfamily/Winged helix DNA-binding domain"/>
    <property type="match status" value="1"/>
</dbReference>
<dbReference type="InterPro" id="IPR011991">
    <property type="entry name" value="ArsR-like_HTH"/>
</dbReference>
<proteinExistence type="predicted"/>
<sequence length="104" mass="11915">MDVFQAVADPVRRRLVEALAHGERSAGELADRAQEQFGVQQSGTSKHLKVLRDSGLVTSRVDGARRVYRLQPERLAEIASWADRQARFWNDKLDALERELEEER</sequence>
<dbReference type="Pfam" id="PF12840">
    <property type="entry name" value="HTH_20"/>
    <property type="match status" value="1"/>
</dbReference>
<dbReference type="PROSITE" id="PS50987">
    <property type="entry name" value="HTH_ARSR_2"/>
    <property type="match status" value="1"/>
</dbReference>
<organism evidence="5 6">
    <name type="scientific">Nonomuraea longicatena</name>
    <dbReference type="NCBI Taxonomy" id="83682"/>
    <lineage>
        <taxon>Bacteria</taxon>
        <taxon>Bacillati</taxon>
        <taxon>Actinomycetota</taxon>
        <taxon>Actinomycetes</taxon>
        <taxon>Streptosporangiales</taxon>
        <taxon>Streptosporangiaceae</taxon>
        <taxon>Nonomuraea</taxon>
    </lineage>
</organism>